<evidence type="ECO:0000313" key="2">
    <source>
        <dbReference type="Proteomes" id="UP000694557"/>
    </source>
</evidence>
<reference evidence="1" key="1">
    <citation type="submission" date="2025-08" db="UniProtKB">
        <authorList>
            <consortium name="Ensembl"/>
        </authorList>
    </citation>
    <scope>IDENTIFICATION</scope>
</reference>
<sequence>DFQGFVLWALIETGSNHDKAWSLKTYQEGTHQFVAEHPGFLGAQLIISVPRYSTDILFIIISDTICA</sequence>
<dbReference type="Proteomes" id="UP000694557">
    <property type="component" value="Unassembled WGS sequence"/>
</dbReference>
<dbReference type="AlphaFoldDB" id="A0A8C7KY68"/>
<protein>
    <submittedName>
        <fullName evidence="1">Uncharacterized protein</fullName>
    </submittedName>
</protein>
<evidence type="ECO:0000313" key="1">
    <source>
        <dbReference type="Ensembl" id="ENSOKIP00005109970.1"/>
    </source>
</evidence>
<name>A0A8C7KY68_ONCKI</name>
<accession>A0A8C7KY68</accession>
<proteinExistence type="predicted"/>
<keyword evidence="2" id="KW-1185">Reference proteome</keyword>
<dbReference type="Ensembl" id="ENSOKIT00005117790.1">
    <property type="protein sequence ID" value="ENSOKIP00005109970.1"/>
    <property type="gene ID" value="ENSOKIG00005048100.1"/>
</dbReference>
<reference evidence="1" key="2">
    <citation type="submission" date="2025-09" db="UniProtKB">
        <authorList>
            <consortium name="Ensembl"/>
        </authorList>
    </citation>
    <scope>IDENTIFICATION</scope>
</reference>
<organism evidence="1 2">
    <name type="scientific">Oncorhynchus kisutch</name>
    <name type="common">Coho salmon</name>
    <name type="synonym">Salmo kisutch</name>
    <dbReference type="NCBI Taxonomy" id="8019"/>
    <lineage>
        <taxon>Eukaryota</taxon>
        <taxon>Metazoa</taxon>
        <taxon>Chordata</taxon>
        <taxon>Craniata</taxon>
        <taxon>Vertebrata</taxon>
        <taxon>Euteleostomi</taxon>
        <taxon>Actinopterygii</taxon>
        <taxon>Neopterygii</taxon>
        <taxon>Teleostei</taxon>
        <taxon>Protacanthopterygii</taxon>
        <taxon>Salmoniformes</taxon>
        <taxon>Salmonidae</taxon>
        <taxon>Salmoninae</taxon>
        <taxon>Oncorhynchus</taxon>
    </lineage>
</organism>